<accession>A0A0B6RW88</accession>
<name>A0A0B6RW88_BURPL</name>
<dbReference type="InterPro" id="IPR029032">
    <property type="entry name" value="AhpD-like"/>
</dbReference>
<evidence type="ECO:0000313" key="2">
    <source>
        <dbReference type="Proteomes" id="UP000031838"/>
    </source>
</evidence>
<dbReference type="Proteomes" id="UP000031838">
    <property type="component" value="Chromosome 2"/>
</dbReference>
<keyword evidence="2" id="KW-1185">Reference proteome</keyword>
<proteinExistence type="predicted"/>
<dbReference type="KEGG" id="bgp:BGL_2c15650"/>
<reference evidence="2" key="1">
    <citation type="submission" date="2011-03" db="EMBL/GenBank/DDBJ databases">
        <authorList>
            <person name="Voget S."/>
            <person name="Streit W.R."/>
            <person name="Jaeger K.E."/>
            <person name="Daniel R."/>
        </authorList>
    </citation>
    <scope>NUCLEOTIDE SEQUENCE [LARGE SCALE GENOMIC DNA]</scope>
    <source>
        <strain evidence="2">PG1</strain>
    </source>
</reference>
<dbReference type="Gene3D" id="1.20.1290.10">
    <property type="entry name" value="AhpD-like"/>
    <property type="match status" value="1"/>
</dbReference>
<dbReference type="HOGENOM" id="CLU_115851_0_0_4"/>
<organism evidence="1 2">
    <name type="scientific">Burkholderia plantarii</name>
    <dbReference type="NCBI Taxonomy" id="41899"/>
    <lineage>
        <taxon>Bacteria</taxon>
        <taxon>Pseudomonadati</taxon>
        <taxon>Pseudomonadota</taxon>
        <taxon>Betaproteobacteria</taxon>
        <taxon>Burkholderiales</taxon>
        <taxon>Burkholderiaceae</taxon>
        <taxon>Burkholderia</taxon>
    </lineage>
</organism>
<evidence type="ECO:0008006" key="3">
    <source>
        <dbReference type="Google" id="ProtNLM"/>
    </source>
</evidence>
<dbReference type="SUPFAM" id="SSF69118">
    <property type="entry name" value="AhpD-like"/>
    <property type="match status" value="1"/>
</dbReference>
<dbReference type="AlphaFoldDB" id="A0A0B6RW88"/>
<dbReference type="EMBL" id="CP002581">
    <property type="protein sequence ID" value="AJK49632.1"/>
    <property type="molecule type" value="Genomic_DNA"/>
</dbReference>
<gene>
    <name evidence="1" type="ORF">BGL_2c15650</name>
</gene>
<protein>
    <recommendedName>
        <fullName evidence="3">CMD domain protein</fullName>
    </recommendedName>
</protein>
<reference evidence="1 2" key="2">
    <citation type="journal article" date="2016" name="Appl. Microbiol. Biotechnol.">
        <title>Mutations improving production and secretion of extracellular lipase by Burkholderia glumae PG1.</title>
        <authorList>
            <person name="Knapp A."/>
            <person name="Voget S."/>
            <person name="Gao R."/>
            <person name="Zaburannyi N."/>
            <person name="Krysciak D."/>
            <person name="Breuer M."/>
            <person name="Hauer B."/>
            <person name="Streit W.R."/>
            <person name="Muller R."/>
            <person name="Daniel R."/>
            <person name="Jaeger K.E."/>
        </authorList>
    </citation>
    <scope>NUCLEOTIDE SEQUENCE [LARGE SCALE GENOMIC DNA]</scope>
    <source>
        <strain evidence="1 2">PG1</strain>
    </source>
</reference>
<sequence length="183" mass="18864">MSALEPGAWPDTIDQAAGLRADGPVAALRRAREKADRHTRGSEAALFDPALTGLALTERLHAARQAAVLSRADALAGLYRRRLIEHEAAAGTAPEAVEATLHAIDEGDRAALPPRLSAIASHTRRLVAAPATASPADLLALRAAGLTTPAIVALSQLVAFVTYQARVAAACAALQAHLAPEAA</sequence>
<dbReference type="RefSeq" id="WP_042628037.1">
    <property type="nucleotide sequence ID" value="NZ_CP002581.1"/>
</dbReference>
<evidence type="ECO:0000313" key="1">
    <source>
        <dbReference type="EMBL" id="AJK49632.1"/>
    </source>
</evidence>